<dbReference type="InterPro" id="IPR006016">
    <property type="entry name" value="UspA"/>
</dbReference>
<dbReference type="PRINTS" id="PR01438">
    <property type="entry name" value="UNVRSLSTRESS"/>
</dbReference>
<dbReference type="EMBL" id="BJZR01000094">
    <property type="protein sequence ID" value="GEO93211.1"/>
    <property type="molecule type" value="Genomic_DNA"/>
</dbReference>
<dbReference type="RefSeq" id="WP_058859639.1">
    <property type="nucleotide sequence ID" value="NZ_BJZR01000094.1"/>
</dbReference>
<accession>A0A0U3HTM9</accession>
<keyword evidence="6" id="KW-1185">Reference proteome</keyword>
<gene>
    <name evidence="3" type="ORF">AS188_01090</name>
    <name evidence="4" type="ORF">KFL01_25170</name>
</gene>
<reference evidence="4 6" key="2">
    <citation type="submission" date="2019-07" db="EMBL/GenBank/DDBJ databases">
        <title>Whole genome shotgun sequence of Kocuria flava NBRC 107626.</title>
        <authorList>
            <person name="Hosoyama A."/>
            <person name="Uohara A."/>
            <person name="Ohji S."/>
            <person name="Ichikawa N."/>
        </authorList>
    </citation>
    <scope>NUCLEOTIDE SEQUENCE [LARGE SCALE GENOMIC DNA]</scope>
    <source>
        <strain evidence="4 6">NBRC 107626</strain>
    </source>
</reference>
<dbReference type="AlphaFoldDB" id="A0A0U3HTM9"/>
<dbReference type="Gene3D" id="3.40.50.620">
    <property type="entry name" value="HUPs"/>
    <property type="match status" value="2"/>
</dbReference>
<dbReference type="InterPro" id="IPR014729">
    <property type="entry name" value="Rossmann-like_a/b/a_fold"/>
</dbReference>
<dbReference type="PANTHER" id="PTHR46268">
    <property type="entry name" value="STRESS RESPONSE PROTEIN NHAX"/>
    <property type="match status" value="1"/>
</dbReference>
<proteinExistence type="inferred from homology"/>
<evidence type="ECO:0000313" key="4">
    <source>
        <dbReference type="EMBL" id="GEO93211.1"/>
    </source>
</evidence>
<dbReference type="Pfam" id="PF00582">
    <property type="entry name" value="Usp"/>
    <property type="match status" value="2"/>
</dbReference>
<dbReference type="SUPFAM" id="SSF52402">
    <property type="entry name" value="Adenine nucleotide alpha hydrolases-like"/>
    <property type="match status" value="2"/>
</dbReference>
<evidence type="ECO:0000313" key="5">
    <source>
        <dbReference type="Proteomes" id="UP000057181"/>
    </source>
</evidence>
<dbReference type="EMBL" id="CP013254">
    <property type="protein sequence ID" value="ALU40966.1"/>
    <property type="molecule type" value="Genomic_DNA"/>
</dbReference>
<name>A0A0U3HTM9_9MICC</name>
<evidence type="ECO:0000313" key="6">
    <source>
        <dbReference type="Proteomes" id="UP000321155"/>
    </source>
</evidence>
<dbReference type="PANTHER" id="PTHR46268:SF6">
    <property type="entry name" value="UNIVERSAL STRESS PROTEIN UP12"/>
    <property type="match status" value="1"/>
</dbReference>
<dbReference type="STRING" id="446860.AS188_01090"/>
<dbReference type="KEGG" id="kfv:AS188_01090"/>
<reference evidence="3 5" key="1">
    <citation type="submission" date="2015-11" db="EMBL/GenBank/DDBJ databases">
        <title>Complete Genome Sequence of Kocuria flava strain HO-9041.</title>
        <authorList>
            <person name="Zhou M."/>
            <person name="Dai J."/>
        </authorList>
    </citation>
    <scope>NUCLEOTIDE SEQUENCE [LARGE SCALE GENOMIC DNA]</scope>
    <source>
        <strain evidence="3 5">HO-9041</strain>
    </source>
</reference>
<dbReference type="CDD" id="cd00293">
    <property type="entry name" value="USP-like"/>
    <property type="match status" value="1"/>
</dbReference>
<evidence type="ECO:0000256" key="1">
    <source>
        <dbReference type="ARBA" id="ARBA00008791"/>
    </source>
</evidence>
<sequence>MAEQAKHIAVGYDGSEFSDRALDWAIREAGTLSVALKVVVSLGRPVAGEPSVYGAFLESIEEEAEQVAEAAVARARAQGVRAVGVVQHGDAAGVLVHESQTASALVVGKHGRHGVRGRVGSVSAAVAAHAKCPVMVLPARWDPQAQTREGSFAGQVVIGVDKLGADNPAVRAAAQYAEDHALGLALVTVVPEAVSVLPGSVGAHQAVHEQLIRSSQSLVERVAEEISSEHSGLMVETSVLSGVPADQLLEASRSAEIVAVGSRGYGGFRGLLMGSVSQAVLNDGESPVMIVPTHQDN</sequence>
<evidence type="ECO:0000313" key="3">
    <source>
        <dbReference type="EMBL" id="ALU40966.1"/>
    </source>
</evidence>
<evidence type="ECO:0000259" key="2">
    <source>
        <dbReference type="Pfam" id="PF00582"/>
    </source>
</evidence>
<feature type="domain" description="UspA" evidence="2">
    <location>
        <begin position="155"/>
        <end position="292"/>
    </location>
</feature>
<dbReference type="Proteomes" id="UP000321155">
    <property type="component" value="Unassembled WGS sequence"/>
</dbReference>
<dbReference type="InterPro" id="IPR006015">
    <property type="entry name" value="Universal_stress_UspA"/>
</dbReference>
<protein>
    <submittedName>
        <fullName evidence="3">Universal stress protein</fullName>
    </submittedName>
</protein>
<dbReference type="OrthoDB" id="3665908at2"/>
<comment type="similarity">
    <text evidence="1">Belongs to the universal stress protein A family.</text>
</comment>
<feature type="domain" description="UspA" evidence="2">
    <location>
        <begin position="6"/>
        <end position="138"/>
    </location>
</feature>
<organism evidence="3 5">
    <name type="scientific">Kocuria flava</name>
    <dbReference type="NCBI Taxonomy" id="446860"/>
    <lineage>
        <taxon>Bacteria</taxon>
        <taxon>Bacillati</taxon>
        <taxon>Actinomycetota</taxon>
        <taxon>Actinomycetes</taxon>
        <taxon>Micrococcales</taxon>
        <taxon>Micrococcaceae</taxon>
        <taxon>Kocuria</taxon>
    </lineage>
</organism>
<dbReference type="Proteomes" id="UP000057181">
    <property type="component" value="Chromosome"/>
</dbReference>